<evidence type="ECO:0000256" key="4">
    <source>
        <dbReference type="ARBA" id="ARBA00022692"/>
    </source>
</evidence>
<evidence type="ECO:0000256" key="7">
    <source>
        <dbReference type="SAM" id="Phobius"/>
    </source>
</evidence>
<evidence type="ECO:0000256" key="1">
    <source>
        <dbReference type="ARBA" id="ARBA00004651"/>
    </source>
</evidence>
<dbReference type="EMBL" id="RQHK01000017">
    <property type="protein sequence ID" value="TGM72551.1"/>
    <property type="molecule type" value="Genomic_DNA"/>
</dbReference>
<dbReference type="Proteomes" id="UP000297940">
    <property type="component" value="Unassembled WGS sequence"/>
</dbReference>
<feature type="transmembrane region" description="Helical" evidence="7">
    <location>
        <begin position="29"/>
        <end position="51"/>
    </location>
</feature>
<comment type="caution">
    <text evidence="8">The sequence shown here is derived from an EMBL/GenBank/DDBJ whole genome shotgun (WGS) entry which is preliminary data.</text>
</comment>
<reference evidence="9" key="1">
    <citation type="journal article" date="2019" name="PLoS Negl. Trop. Dis.">
        <title>Revisiting the worldwide diversity of Leptospira species in the environment.</title>
        <authorList>
            <person name="Vincent A.T."/>
            <person name="Schiettekatte O."/>
            <person name="Bourhy P."/>
            <person name="Veyrier F.J."/>
            <person name="Picardeau M."/>
        </authorList>
    </citation>
    <scope>NUCLEOTIDE SEQUENCE [LARGE SCALE GENOMIC DNA]</scope>
    <source>
        <strain evidence="9">201601298</strain>
    </source>
</reference>
<evidence type="ECO:0000256" key="5">
    <source>
        <dbReference type="ARBA" id="ARBA00022989"/>
    </source>
</evidence>
<keyword evidence="9" id="KW-1185">Reference proteome</keyword>
<dbReference type="PANTHER" id="PTHR33884">
    <property type="entry name" value="UPF0410 PROTEIN YMGE"/>
    <property type="match status" value="1"/>
</dbReference>
<evidence type="ECO:0000256" key="6">
    <source>
        <dbReference type="ARBA" id="ARBA00023136"/>
    </source>
</evidence>
<comment type="subcellular location">
    <subcellularLocation>
        <location evidence="1">Cell membrane</location>
        <topology evidence="1">Multi-pass membrane protein</topology>
    </subcellularLocation>
</comment>
<evidence type="ECO:0000256" key="2">
    <source>
        <dbReference type="ARBA" id="ARBA00011006"/>
    </source>
</evidence>
<dbReference type="RefSeq" id="WP_135695825.1">
    <property type="nucleotide sequence ID" value="NZ_RQHK01000017.1"/>
</dbReference>
<keyword evidence="4 7" id="KW-0812">Transmembrane</keyword>
<protein>
    <submittedName>
        <fullName evidence="8">GlsB/YeaQ/YmgE family stress response membrane protein</fullName>
    </submittedName>
</protein>
<sequence>MFSFIWFLLIGLVAGWLAGRILRGKGFGLIANLVIGVVGSFLGGIVFRFFGFITNNLIAELIVAVVGAILLIFIAGMIKKR</sequence>
<feature type="transmembrane region" description="Helical" evidence="7">
    <location>
        <begin position="57"/>
        <end position="78"/>
    </location>
</feature>
<dbReference type="InterPro" id="IPR007341">
    <property type="entry name" value="Transgly_assoc"/>
</dbReference>
<accession>A0ABY2NVH7</accession>
<evidence type="ECO:0000313" key="9">
    <source>
        <dbReference type="Proteomes" id="UP000297940"/>
    </source>
</evidence>
<comment type="similarity">
    <text evidence="2">Belongs to the UPF0410 family.</text>
</comment>
<name>A0ABY2NVH7_9LEPT</name>
<feature type="transmembrane region" description="Helical" evidence="7">
    <location>
        <begin position="6"/>
        <end position="22"/>
    </location>
</feature>
<dbReference type="Pfam" id="PF04226">
    <property type="entry name" value="Transgly_assoc"/>
    <property type="match status" value="1"/>
</dbReference>
<evidence type="ECO:0000313" key="8">
    <source>
        <dbReference type="EMBL" id="TGM72551.1"/>
    </source>
</evidence>
<gene>
    <name evidence="8" type="ORF">EHR01_15020</name>
</gene>
<keyword evidence="6 7" id="KW-0472">Membrane</keyword>
<keyword evidence="5 7" id="KW-1133">Transmembrane helix</keyword>
<dbReference type="PANTHER" id="PTHR33884:SF3">
    <property type="entry name" value="UPF0410 PROTEIN YMGE"/>
    <property type="match status" value="1"/>
</dbReference>
<proteinExistence type="inferred from homology"/>
<keyword evidence="3" id="KW-1003">Cell membrane</keyword>
<organism evidence="8 9">
    <name type="scientific">Leptospira mtsangambouensis</name>
    <dbReference type="NCBI Taxonomy" id="2484912"/>
    <lineage>
        <taxon>Bacteria</taxon>
        <taxon>Pseudomonadati</taxon>
        <taxon>Spirochaetota</taxon>
        <taxon>Spirochaetia</taxon>
        <taxon>Leptospirales</taxon>
        <taxon>Leptospiraceae</taxon>
        <taxon>Leptospira</taxon>
    </lineage>
</organism>
<evidence type="ECO:0000256" key="3">
    <source>
        <dbReference type="ARBA" id="ARBA00022475"/>
    </source>
</evidence>